<protein>
    <submittedName>
        <fullName evidence="2">Uncharacterized protein</fullName>
    </submittedName>
</protein>
<sequence length="67" mass="7138">MFNKLLEASIPHNSPPSVFSFNQSGTHTLQEIDPGLLDSRPASPDPTLPSALEQNQASAPDPQPLTS</sequence>
<name>A0AAE1NUC8_9EUCA</name>
<dbReference type="EMBL" id="JAWZYT010003886">
    <property type="protein sequence ID" value="KAK4296308.1"/>
    <property type="molecule type" value="Genomic_DNA"/>
</dbReference>
<organism evidence="2 3">
    <name type="scientific">Petrolisthes manimaculis</name>
    <dbReference type="NCBI Taxonomy" id="1843537"/>
    <lineage>
        <taxon>Eukaryota</taxon>
        <taxon>Metazoa</taxon>
        <taxon>Ecdysozoa</taxon>
        <taxon>Arthropoda</taxon>
        <taxon>Crustacea</taxon>
        <taxon>Multicrustacea</taxon>
        <taxon>Malacostraca</taxon>
        <taxon>Eumalacostraca</taxon>
        <taxon>Eucarida</taxon>
        <taxon>Decapoda</taxon>
        <taxon>Pleocyemata</taxon>
        <taxon>Anomura</taxon>
        <taxon>Galatheoidea</taxon>
        <taxon>Porcellanidae</taxon>
        <taxon>Petrolisthes</taxon>
    </lineage>
</organism>
<evidence type="ECO:0000313" key="2">
    <source>
        <dbReference type="EMBL" id="KAK4296308.1"/>
    </source>
</evidence>
<reference evidence="2" key="1">
    <citation type="submission" date="2023-11" db="EMBL/GenBank/DDBJ databases">
        <title>Genome assemblies of two species of porcelain crab, Petrolisthes cinctipes and Petrolisthes manimaculis (Anomura: Porcellanidae).</title>
        <authorList>
            <person name="Angst P."/>
        </authorList>
    </citation>
    <scope>NUCLEOTIDE SEQUENCE</scope>
    <source>
        <strain evidence="2">PB745_02</strain>
        <tissue evidence="2">Gill</tissue>
    </source>
</reference>
<evidence type="ECO:0000313" key="3">
    <source>
        <dbReference type="Proteomes" id="UP001292094"/>
    </source>
</evidence>
<feature type="region of interest" description="Disordered" evidence="1">
    <location>
        <begin position="1"/>
        <end position="67"/>
    </location>
</feature>
<accession>A0AAE1NUC8</accession>
<feature type="compositionally biased region" description="Polar residues" evidence="1">
    <location>
        <begin position="52"/>
        <end position="67"/>
    </location>
</feature>
<gene>
    <name evidence="2" type="ORF">Pmani_031182</name>
</gene>
<proteinExistence type="predicted"/>
<comment type="caution">
    <text evidence="2">The sequence shown here is derived from an EMBL/GenBank/DDBJ whole genome shotgun (WGS) entry which is preliminary data.</text>
</comment>
<dbReference type="Proteomes" id="UP001292094">
    <property type="component" value="Unassembled WGS sequence"/>
</dbReference>
<feature type="compositionally biased region" description="Polar residues" evidence="1">
    <location>
        <begin position="11"/>
        <end position="29"/>
    </location>
</feature>
<dbReference type="AlphaFoldDB" id="A0AAE1NUC8"/>
<evidence type="ECO:0000256" key="1">
    <source>
        <dbReference type="SAM" id="MobiDB-lite"/>
    </source>
</evidence>
<keyword evidence="3" id="KW-1185">Reference proteome</keyword>